<gene>
    <name evidence="2" type="ORF">MQC88_03215</name>
</gene>
<evidence type="ECO:0000256" key="1">
    <source>
        <dbReference type="SAM" id="MobiDB-lite"/>
    </source>
</evidence>
<feature type="compositionally biased region" description="Basic and acidic residues" evidence="1">
    <location>
        <begin position="19"/>
        <end position="28"/>
    </location>
</feature>
<proteinExistence type="predicted"/>
<sequence>MTTTSTPTDYSSKQAIQQAEERRAERVRMNNAAQHALEAQQKAAQEPRKRAKARAEEAAIVAIETLGVHDPLPDAPEFNGLRTARENIHKSVVSTFEAMARTFDNELLSGPQGIAQVARIGNETLAQHTDTINGLRNSLHRTRGDVEERLRAAMTPPPHLAGMVEQARDVLRAMKTEDREALIARARGDEALIIDYAIGGAPAFLTGSQVGQQMQKRTTLLGLRDPKLLQLEPGLTKAFAVVDKLEAGIPKLMNSVVDFDAAQALSDLRKA</sequence>
<accession>A0ABT0A210</accession>
<name>A0ABT0A210_9GAMM</name>
<comment type="caution">
    <text evidence="2">The sequence shown here is derived from an EMBL/GenBank/DDBJ whole genome shotgun (WGS) entry which is preliminary data.</text>
</comment>
<feature type="region of interest" description="Disordered" evidence="1">
    <location>
        <begin position="1"/>
        <end position="49"/>
    </location>
</feature>
<evidence type="ECO:0000313" key="3">
    <source>
        <dbReference type="Proteomes" id="UP001165423"/>
    </source>
</evidence>
<dbReference type="EMBL" id="JALGCL010000001">
    <property type="protein sequence ID" value="MCJ0824978.1"/>
    <property type="molecule type" value="Genomic_DNA"/>
</dbReference>
<dbReference type="RefSeq" id="WP_243319184.1">
    <property type="nucleotide sequence ID" value="NZ_JALGCL010000001.1"/>
</dbReference>
<organism evidence="2 3">
    <name type="scientific">Cognatiluteimonas sedimenti</name>
    <dbReference type="NCBI Taxonomy" id="2927791"/>
    <lineage>
        <taxon>Bacteria</taxon>
        <taxon>Pseudomonadati</taxon>
        <taxon>Pseudomonadota</taxon>
        <taxon>Gammaproteobacteria</taxon>
        <taxon>Lysobacterales</taxon>
        <taxon>Lysobacteraceae</taxon>
        <taxon>Cognatiluteimonas</taxon>
    </lineage>
</organism>
<feature type="compositionally biased region" description="Polar residues" evidence="1">
    <location>
        <begin position="1"/>
        <end position="13"/>
    </location>
</feature>
<keyword evidence="3" id="KW-1185">Reference proteome</keyword>
<dbReference type="Proteomes" id="UP001165423">
    <property type="component" value="Unassembled WGS sequence"/>
</dbReference>
<reference evidence="2 3" key="1">
    <citation type="submission" date="2022-03" db="EMBL/GenBank/DDBJ databases">
        <title>Luteimonas soily sp. nov., a novel bacterium isolated from the soil.</title>
        <authorList>
            <person name="Zhang X."/>
        </authorList>
    </citation>
    <scope>NUCLEOTIDE SEQUENCE [LARGE SCALE GENOMIC DNA]</scope>
    <source>
        <strain evidence="2 3">50</strain>
    </source>
</reference>
<protein>
    <submittedName>
        <fullName evidence="2">Uncharacterized protein</fullName>
    </submittedName>
</protein>
<evidence type="ECO:0000313" key="2">
    <source>
        <dbReference type="EMBL" id="MCJ0824978.1"/>
    </source>
</evidence>